<dbReference type="EMBL" id="SSHJ02000007">
    <property type="protein sequence ID" value="MFN0256490.1"/>
    <property type="molecule type" value="Genomic_DNA"/>
</dbReference>
<accession>A0ABW9J9C0</accession>
<organism evidence="1 2">
    <name type="scientific">Pedobacter ureilyticus</name>
    <dbReference type="NCBI Taxonomy" id="1393051"/>
    <lineage>
        <taxon>Bacteria</taxon>
        <taxon>Pseudomonadati</taxon>
        <taxon>Bacteroidota</taxon>
        <taxon>Sphingobacteriia</taxon>
        <taxon>Sphingobacteriales</taxon>
        <taxon>Sphingobacteriaceae</taxon>
        <taxon>Pedobacter</taxon>
    </lineage>
</organism>
<evidence type="ECO:0000313" key="2">
    <source>
        <dbReference type="Proteomes" id="UP001517247"/>
    </source>
</evidence>
<dbReference type="RefSeq" id="WP_138723593.1">
    <property type="nucleotide sequence ID" value="NZ_SSHJ02000007.1"/>
</dbReference>
<gene>
    <name evidence="1" type="ORF">E6A44_012950</name>
</gene>
<dbReference type="Proteomes" id="UP001517247">
    <property type="component" value="Unassembled WGS sequence"/>
</dbReference>
<evidence type="ECO:0000313" key="1">
    <source>
        <dbReference type="EMBL" id="MFN0256490.1"/>
    </source>
</evidence>
<proteinExistence type="predicted"/>
<sequence>MIKELIQRDISQLQQDKPADKGQLANSKINVTPKVKRPKLIDENTKPFFLYPRDGLYGLL</sequence>
<reference evidence="1 2" key="1">
    <citation type="submission" date="2024-12" db="EMBL/GenBank/DDBJ databases">
        <authorList>
            <person name="Hu S."/>
        </authorList>
    </citation>
    <scope>NUCLEOTIDE SEQUENCE [LARGE SCALE GENOMIC DNA]</scope>
    <source>
        <strain evidence="1 2">THG-T11</strain>
    </source>
</reference>
<name>A0ABW9J9C0_9SPHI</name>
<protein>
    <submittedName>
        <fullName evidence="1">Uncharacterized protein</fullName>
    </submittedName>
</protein>
<comment type="caution">
    <text evidence="1">The sequence shown here is derived from an EMBL/GenBank/DDBJ whole genome shotgun (WGS) entry which is preliminary data.</text>
</comment>
<keyword evidence="2" id="KW-1185">Reference proteome</keyword>